<dbReference type="Proteomes" id="UP001217500">
    <property type="component" value="Chromosome"/>
</dbReference>
<gene>
    <name evidence="1" type="ORF">PH603_11880</name>
</gene>
<evidence type="ECO:0000313" key="1">
    <source>
        <dbReference type="EMBL" id="WCL53234.1"/>
    </source>
</evidence>
<protein>
    <submittedName>
        <fullName evidence="1">Uncharacterized protein</fullName>
    </submittedName>
</protein>
<dbReference type="RefSeq" id="WP_289502746.1">
    <property type="nucleotide sequence ID" value="NZ_CP116805.1"/>
</dbReference>
<organism evidence="1 2">
    <name type="scientific">Gimibacter soli</name>
    <dbReference type="NCBI Taxonomy" id="3024400"/>
    <lineage>
        <taxon>Bacteria</taxon>
        <taxon>Pseudomonadati</taxon>
        <taxon>Pseudomonadota</taxon>
        <taxon>Alphaproteobacteria</taxon>
        <taxon>Kordiimonadales</taxon>
        <taxon>Temperatibacteraceae</taxon>
        <taxon>Gimibacter</taxon>
    </lineage>
</organism>
<dbReference type="AlphaFoldDB" id="A0AAF0BJK9"/>
<sequence>MIDALNIAANGLIQSEKRATDVARKIIDDTTAAANFSLDDLPEGANTAAVATATGGSGKLSGGPGFGDLIQHMVDLKTEKHVFAANAKVFSSIDETLDEGLGRLLDDKG</sequence>
<reference evidence="1" key="1">
    <citation type="submission" date="2023-01" db="EMBL/GenBank/DDBJ databases">
        <title>The genome sequence of Kordiimonadaceae bacterium 6D33.</title>
        <authorList>
            <person name="Liu Y."/>
        </authorList>
    </citation>
    <scope>NUCLEOTIDE SEQUENCE</scope>
    <source>
        <strain evidence="1">6D33</strain>
    </source>
</reference>
<dbReference type="EMBL" id="CP116805">
    <property type="protein sequence ID" value="WCL53234.1"/>
    <property type="molecule type" value="Genomic_DNA"/>
</dbReference>
<accession>A0AAF0BJK9</accession>
<name>A0AAF0BJK9_9PROT</name>
<proteinExistence type="predicted"/>
<evidence type="ECO:0000313" key="2">
    <source>
        <dbReference type="Proteomes" id="UP001217500"/>
    </source>
</evidence>
<keyword evidence="2" id="KW-1185">Reference proteome</keyword>
<dbReference type="KEGG" id="gso:PH603_11880"/>